<sequence length="689" mass="73597">MAQNVRDLIFPEAEMQEAYKNIEPAQPSNNAALEQRFMRLLPDLPKEDEELLNEHLSHASAANDEYPWMSSSCTDWINEAVNEIEKGPISRMLDLSAASRSPTTKSTDHRISEQQARPSSHEQDARRVPFVLRLDASASEHNRAINSLGASQNTYLPKAKVLDLTLSGSATFINAYSTESGERFSGQNPGDPSSTSDQSLKAATQVEAIDINLSPLKRGTKEYSLDQLKKAFHLPGKAAAAALGLSNNGLKRLCRGQGISRWPFRKVQGLANLRRAVEQDPNINQEARQALVQQIEADLEAVMENPNLAISRGIYDLCQVNYKQSYSGRLNQSCDSPAANDPLSPGEDRRAGSAIWDIGAELQAGVDSRSGGMLSDSGGSGLIQGIEGGGEVAATRRGIEAEGPSYQLVGVVEADVTVAPGSSRGTLVEEGSKRLPVRRRKRDQSILSIAVNKNLAAILGGAGFGARRSGKATGRGQQMSRRVSASSSGLSNAPLSLTERTTNTSLTDVPQLSLALCASNQYSRPPTVDITVTLQNPVPSLEGQLTAPVSNNLQPAHPFAANPLGTTASGRRRQPSYIGLLKEGSLFSEADGVWHGVTERSSSSRGLLEGGDIAVEPGGSGMGVVGTFHRHPQDNDQGPAPGPRDPWQDVGDGPDNGGMVFLDALMECWSDDVDFMNLSGNGVDFSAPE</sequence>
<evidence type="ECO:0000256" key="1">
    <source>
        <dbReference type="ARBA" id="ARBA00004049"/>
    </source>
</evidence>
<gene>
    <name evidence="9" type="ORF">CEUSTIGMA_g7358.t1</name>
</gene>
<comment type="caution">
    <text evidence="9">The sequence shown here is derived from an EMBL/GenBank/DDBJ whole genome shotgun (WGS) entry which is preliminary data.</text>
</comment>
<comment type="function">
    <text evidence="1">Putative transcription factor.</text>
</comment>
<evidence type="ECO:0000256" key="6">
    <source>
        <dbReference type="ARBA" id="ARBA00023242"/>
    </source>
</evidence>
<evidence type="ECO:0000259" key="8">
    <source>
        <dbReference type="PROSITE" id="PS51519"/>
    </source>
</evidence>
<dbReference type="GO" id="GO:0003677">
    <property type="term" value="F:DNA binding"/>
    <property type="evidence" value="ECO:0007669"/>
    <property type="project" value="UniProtKB-KW"/>
</dbReference>
<organism evidence="9 10">
    <name type="scientific">Chlamydomonas eustigma</name>
    <dbReference type="NCBI Taxonomy" id="1157962"/>
    <lineage>
        <taxon>Eukaryota</taxon>
        <taxon>Viridiplantae</taxon>
        <taxon>Chlorophyta</taxon>
        <taxon>core chlorophytes</taxon>
        <taxon>Chlorophyceae</taxon>
        <taxon>CS clade</taxon>
        <taxon>Chlamydomonadales</taxon>
        <taxon>Chlamydomonadaceae</taxon>
        <taxon>Chlamydomonas</taxon>
    </lineage>
</organism>
<keyword evidence="4" id="KW-0238">DNA-binding</keyword>
<name>A0A250XA08_9CHLO</name>
<feature type="region of interest" description="Disordered" evidence="7">
    <location>
        <begin position="466"/>
        <end position="504"/>
    </location>
</feature>
<dbReference type="InterPro" id="IPR044607">
    <property type="entry name" value="RKD-like"/>
</dbReference>
<reference evidence="9 10" key="1">
    <citation type="submission" date="2017-08" db="EMBL/GenBank/DDBJ databases">
        <title>Acidophilic green algal genome provides insights into adaptation to an acidic environment.</title>
        <authorList>
            <person name="Hirooka S."/>
            <person name="Hirose Y."/>
            <person name="Kanesaki Y."/>
            <person name="Higuchi S."/>
            <person name="Fujiwara T."/>
            <person name="Onuma R."/>
            <person name="Era A."/>
            <person name="Ohbayashi R."/>
            <person name="Uzuka A."/>
            <person name="Nozaki H."/>
            <person name="Yoshikawa H."/>
            <person name="Miyagishima S.Y."/>
        </authorList>
    </citation>
    <scope>NUCLEOTIDE SEQUENCE [LARGE SCALE GENOMIC DNA]</scope>
    <source>
        <strain evidence="9 10">NIES-2499</strain>
    </source>
</reference>
<keyword evidence="3" id="KW-0175">Coiled coil</keyword>
<dbReference type="PANTHER" id="PTHR46373">
    <property type="entry name" value="PROTEIN RKD4"/>
    <property type="match status" value="1"/>
</dbReference>
<dbReference type="InterPro" id="IPR003035">
    <property type="entry name" value="RWP-RK_dom"/>
</dbReference>
<dbReference type="Proteomes" id="UP000232323">
    <property type="component" value="Unassembled WGS sequence"/>
</dbReference>
<dbReference type="STRING" id="1157962.A0A250XA08"/>
<dbReference type="AlphaFoldDB" id="A0A250XA08"/>
<feature type="region of interest" description="Disordered" evidence="7">
    <location>
        <begin position="601"/>
        <end position="656"/>
    </location>
</feature>
<dbReference type="GO" id="GO:0003700">
    <property type="term" value="F:DNA-binding transcription factor activity"/>
    <property type="evidence" value="ECO:0007669"/>
    <property type="project" value="InterPro"/>
</dbReference>
<dbReference type="PANTHER" id="PTHR46373:SF2">
    <property type="entry name" value="RWP-RK DOMAIN-CONTAINING PROTEIN"/>
    <property type="match status" value="1"/>
</dbReference>
<dbReference type="Pfam" id="PF02042">
    <property type="entry name" value="RWP-RK"/>
    <property type="match status" value="1"/>
</dbReference>
<evidence type="ECO:0000313" key="10">
    <source>
        <dbReference type="Proteomes" id="UP000232323"/>
    </source>
</evidence>
<feature type="region of interest" description="Disordered" evidence="7">
    <location>
        <begin position="96"/>
        <end position="127"/>
    </location>
</feature>
<feature type="compositionally biased region" description="Low complexity" evidence="7">
    <location>
        <begin position="601"/>
        <end position="611"/>
    </location>
</feature>
<keyword evidence="6" id="KW-0539">Nucleus</keyword>
<evidence type="ECO:0000256" key="4">
    <source>
        <dbReference type="ARBA" id="ARBA00023125"/>
    </source>
</evidence>
<keyword evidence="2" id="KW-0805">Transcription regulation</keyword>
<evidence type="ECO:0000313" key="9">
    <source>
        <dbReference type="EMBL" id="GAX79918.1"/>
    </source>
</evidence>
<evidence type="ECO:0000256" key="7">
    <source>
        <dbReference type="SAM" id="MobiDB-lite"/>
    </source>
</evidence>
<evidence type="ECO:0000256" key="5">
    <source>
        <dbReference type="ARBA" id="ARBA00023163"/>
    </source>
</evidence>
<protein>
    <recommendedName>
        <fullName evidence="8">RWP-RK domain-containing protein</fullName>
    </recommendedName>
</protein>
<feature type="region of interest" description="Disordered" evidence="7">
    <location>
        <begin position="180"/>
        <end position="200"/>
    </location>
</feature>
<evidence type="ECO:0000256" key="3">
    <source>
        <dbReference type="ARBA" id="ARBA00023054"/>
    </source>
</evidence>
<keyword evidence="5" id="KW-0804">Transcription</keyword>
<feature type="region of interest" description="Disordered" evidence="7">
    <location>
        <begin position="331"/>
        <end position="350"/>
    </location>
</feature>
<feature type="compositionally biased region" description="Low complexity" evidence="7">
    <location>
        <begin position="480"/>
        <end position="497"/>
    </location>
</feature>
<evidence type="ECO:0000256" key="2">
    <source>
        <dbReference type="ARBA" id="ARBA00023015"/>
    </source>
</evidence>
<feature type="domain" description="RWP-RK" evidence="8">
    <location>
        <begin position="196"/>
        <end position="290"/>
    </location>
</feature>
<dbReference type="OrthoDB" id="6270329at2759"/>
<proteinExistence type="predicted"/>
<keyword evidence="10" id="KW-1185">Reference proteome</keyword>
<dbReference type="EMBL" id="BEGY01000047">
    <property type="protein sequence ID" value="GAX79918.1"/>
    <property type="molecule type" value="Genomic_DNA"/>
</dbReference>
<dbReference type="PROSITE" id="PS51519">
    <property type="entry name" value="RWP_RK"/>
    <property type="match status" value="1"/>
</dbReference>
<accession>A0A250XA08</accession>